<evidence type="ECO:0000256" key="13">
    <source>
        <dbReference type="PIRNR" id="PIRNR002527"/>
    </source>
</evidence>
<dbReference type="FunFam" id="3.30.50.10:FF:000139">
    <property type="entry name" value="Estrogen receptor beta a variant b"/>
    <property type="match status" value="1"/>
</dbReference>
<feature type="domain" description="Nuclear receptor" evidence="15">
    <location>
        <begin position="91"/>
        <end position="166"/>
    </location>
</feature>
<feature type="compositionally biased region" description="Low complexity" evidence="14">
    <location>
        <begin position="30"/>
        <end position="40"/>
    </location>
</feature>
<evidence type="ECO:0000313" key="17">
    <source>
        <dbReference type="EMBL" id="SSX03933.1"/>
    </source>
</evidence>
<evidence type="ECO:0000256" key="10">
    <source>
        <dbReference type="ARBA" id="ARBA00023163"/>
    </source>
</evidence>
<dbReference type="InterPro" id="IPR001723">
    <property type="entry name" value="Nuclear_hrmn_rcpt"/>
</dbReference>
<dbReference type="GO" id="GO:0005634">
    <property type="term" value="C:nucleus"/>
    <property type="evidence" value="ECO:0007669"/>
    <property type="project" value="UniProtKB-SubCell"/>
</dbReference>
<accession>A0A336KLY2</accession>
<dbReference type="GO" id="GO:0043565">
    <property type="term" value="F:sequence-specific DNA binding"/>
    <property type="evidence" value="ECO:0007669"/>
    <property type="project" value="InterPro"/>
</dbReference>
<dbReference type="Gene3D" id="1.10.565.10">
    <property type="entry name" value="Retinoid X Receptor"/>
    <property type="match status" value="1"/>
</dbReference>
<dbReference type="InterPro" id="IPR013088">
    <property type="entry name" value="Znf_NHR/GATA"/>
</dbReference>
<keyword evidence="9" id="KW-0238">DNA-binding</keyword>
<name>A0A336KLY2_CULSO</name>
<evidence type="ECO:0000259" key="16">
    <source>
        <dbReference type="PROSITE" id="PS51843"/>
    </source>
</evidence>
<dbReference type="InterPro" id="IPR050200">
    <property type="entry name" value="Nuclear_hormone_rcpt_NR3"/>
</dbReference>
<reference evidence="18" key="2">
    <citation type="submission" date="2018-07" db="EMBL/GenBank/DDBJ databases">
        <authorList>
            <person name="Quirk P.G."/>
            <person name="Krulwich T.A."/>
        </authorList>
    </citation>
    <scope>NUCLEOTIDE SEQUENCE</scope>
</reference>
<dbReference type="InterPro" id="IPR024178">
    <property type="entry name" value="Est_rcpt/est-rel_rcp"/>
</dbReference>
<evidence type="ECO:0000256" key="9">
    <source>
        <dbReference type="ARBA" id="ARBA00023125"/>
    </source>
</evidence>
<keyword evidence="7 13" id="KW-0805">Transcription regulation</keyword>
<evidence type="ECO:0000256" key="12">
    <source>
        <dbReference type="ARBA" id="ARBA00023242"/>
    </source>
</evidence>
<dbReference type="OMA" id="WNGVRRD"/>
<evidence type="ECO:0000256" key="4">
    <source>
        <dbReference type="ARBA" id="ARBA00022723"/>
    </source>
</evidence>
<dbReference type="PROSITE" id="PS51030">
    <property type="entry name" value="NUCLEAR_REC_DBD_2"/>
    <property type="match status" value="1"/>
</dbReference>
<evidence type="ECO:0000256" key="7">
    <source>
        <dbReference type="ARBA" id="ARBA00023015"/>
    </source>
</evidence>
<evidence type="ECO:0000256" key="14">
    <source>
        <dbReference type="SAM" id="MobiDB-lite"/>
    </source>
</evidence>
<keyword evidence="10 13" id="KW-0804">Transcription</keyword>
<feature type="region of interest" description="Disordered" evidence="14">
    <location>
        <begin position="170"/>
        <end position="191"/>
    </location>
</feature>
<dbReference type="AlphaFoldDB" id="A0A336KLY2"/>
<keyword evidence="5" id="KW-0863">Zinc-finger</keyword>
<keyword evidence="3" id="KW-0754">Steroid-binding</keyword>
<dbReference type="EMBL" id="UFQT01000437">
    <property type="protein sequence ID" value="SSX24298.1"/>
    <property type="molecule type" value="Genomic_DNA"/>
</dbReference>
<dbReference type="PIRSF" id="PIRSF002527">
    <property type="entry name" value="ER-like_NR"/>
    <property type="match status" value="1"/>
</dbReference>
<dbReference type="PRINTS" id="PR00047">
    <property type="entry name" value="STROIDFINGER"/>
</dbReference>
<feature type="domain" description="NR LBD" evidence="16">
    <location>
        <begin position="206"/>
        <end position="442"/>
    </location>
</feature>
<proteinExistence type="inferred from homology"/>
<feature type="region of interest" description="Disordered" evidence="14">
    <location>
        <begin position="14"/>
        <end position="40"/>
    </location>
</feature>
<dbReference type="CDD" id="cd07170">
    <property type="entry name" value="NR_DBD_ERR"/>
    <property type="match status" value="1"/>
</dbReference>
<comment type="similarity">
    <text evidence="2 13">Belongs to the nuclear hormone receptor family. NR3 subfamily.</text>
</comment>
<dbReference type="SUPFAM" id="SSF57716">
    <property type="entry name" value="Glucocorticoid receptor-like (DNA-binding domain)"/>
    <property type="match status" value="1"/>
</dbReference>
<evidence type="ECO:0000256" key="1">
    <source>
        <dbReference type="ARBA" id="ARBA00004123"/>
    </source>
</evidence>
<evidence type="ECO:0000256" key="6">
    <source>
        <dbReference type="ARBA" id="ARBA00022833"/>
    </source>
</evidence>
<dbReference type="EMBL" id="UFQS01000437">
    <property type="protein sequence ID" value="SSX03933.1"/>
    <property type="molecule type" value="Genomic_DNA"/>
</dbReference>
<evidence type="ECO:0000256" key="5">
    <source>
        <dbReference type="ARBA" id="ARBA00022771"/>
    </source>
</evidence>
<dbReference type="PANTHER" id="PTHR48092">
    <property type="entry name" value="KNIRPS-RELATED PROTEIN-RELATED"/>
    <property type="match status" value="1"/>
</dbReference>
<dbReference type="SMART" id="SM00430">
    <property type="entry name" value="HOLI"/>
    <property type="match status" value="1"/>
</dbReference>
<evidence type="ECO:0000256" key="11">
    <source>
        <dbReference type="ARBA" id="ARBA00023170"/>
    </source>
</evidence>
<dbReference type="SUPFAM" id="SSF48508">
    <property type="entry name" value="Nuclear receptor ligand-binding domain"/>
    <property type="match status" value="1"/>
</dbReference>
<dbReference type="Gene3D" id="3.30.50.10">
    <property type="entry name" value="Erythroid Transcription Factor GATA-1, subunit A"/>
    <property type="match status" value="1"/>
</dbReference>
<comment type="subcellular location">
    <subcellularLocation>
        <location evidence="1 13">Nucleus</location>
    </subcellularLocation>
</comment>
<protein>
    <submittedName>
        <fullName evidence="17">CSON010625 protein</fullName>
    </submittedName>
</protein>
<dbReference type="GO" id="GO:0008270">
    <property type="term" value="F:zinc ion binding"/>
    <property type="evidence" value="ECO:0007669"/>
    <property type="project" value="UniProtKB-KW"/>
</dbReference>
<evidence type="ECO:0000256" key="8">
    <source>
        <dbReference type="ARBA" id="ARBA00023121"/>
    </source>
</evidence>
<keyword evidence="8" id="KW-0446">Lipid-binding</keyword>
<dbReference type="InterPro" id="IPR035500">
    <property type="entry name" value="NHR-like_dom_sf"/>
</dbReference>
<evidence type="ECO:0000256" key="3">
    <source>
        <dbReference type="ARBA" id="ARBA00022665"/>
    </source>
</evidence>
<dbReference type="SMART" id="SM00399">
    <property type="entry name" value="ZnF_C4"/>
    <property type="match status" value="1"/>
</dbReference>
<keyword evidence="12 13" id="KW-0539">Nucleus</keyword>
<dbReference type="Pfam" id="PF00105">
    <property type="entry name" value="zf-C4"/>
    <property type="match status" value="1"/>
</dbReference>
<organism evidence="17">
    <name type="scientific">Culicoides sonorensis</name>
    <name type="common">Biting midge</name>
    <dbReference type="NCBI Taxonomy" id="179676"/>
    <lineage>
        <taxon>Eukaryota</taxon>
        <taxon>Metazoa</taxon>
        <taxon>Ecdysozoa</taxon>
        <taxon>Arthropoda</taxon>
        <taxon>Hexapoda</taxon>
        <taxon>Insecta</taxon>
        <taxon>Pterygota</taxon>
        <taxon>Neoptera</taxon>
        <taxon>Endopterygota</taxon>
        <taxon>Diptera</taxon>
        <taxon>Nematocera</taxon>
        <taxon>Chironomoidea</taxon>
        <taxon>Ceratopogonidae</taxon>
        <taxon>Ceratopogoninae</taxon>
        <taxon>Culicoides</taxon>
        <taxon>Monoculicoides</taxon>
    </lineage>
</organism>
<reference evidence="17" key="1">
    <citation type="submission" date="2018-04" db="EMBL/GenBank/DDBJ databases">
        <authorList>
            <person name="Go L.Y."/>
            <person name="Mitchell J.A."/>
        </authorList>
    </citation>
    <scope>NUCLEOTIDE SEQUENCE</scope>
    <source>
        <tissue evidence="17">Whole organism</tissue>
    </source>
</reference>
<dbReference type="Pfam" id="PF00104">
    <property type="entry name" value="Hormone_recep"/>
    <property type="match status" value="1"/>
</dbReference>
<dbReference type="GO" id="GO:0003707">
    <property type="term" value="F:nuclear steroid receptor activity"/>
    <property type="evidence" value="ECO:0007669"/>
    <property type="project" value="InterPro"/>
</dbReference>
<feature type="compositionally biased region" description="Polar residues" evidence="14">
    <location>
        <begin position="17"/>
        <end position="29"/>
    </location>
</feature>
<evidence type="ECO:0000313" key="18">
    <source>
        <dbReference type="EMBL" id="SSX24298.1"/>
    </source>
</evidence>
<dbReference type="InterPro" id="IPR001628">
    <property type="entry name" value="Znf_hrmn_rcpt"/>
</dbReference>
<keyword evidence="4" id="KW-0479">Metal-binding</keyword>
<gene>
    <name evidence="17" type="primary">CSON010625</name>
</gene>
<keyword evidence="6" id="KW-0862">Zinc</keyword>
<dbReference type="VEuPathDB" id="VectorBase:CSON010625"/>
<evidence type="ECO:0000256" key="2">
    <source>
        <dbReference type="ARBA" id="ARBA00005413"/>
    </source>
</evidence>
<keyword evidence="11 13" id="KW-0675">Receptor</keyword>
<dbReference type="PROSITE" id="PS51843">
    <property type="entry name" value="NR_LBD"/>
    <property type="match status" value="1"/>
</dbReference>
<dbReference type="PROSITE" id="PS00031">
    <property type="entry name" value="NUCLEAR_REC_DBD_1"/>
    <property type="match status" value="1"/>
</dbReference>
<dbReference type="InterPro" id="IPR000536">
    <property type="entry name" value="Nucl_hrmn_rcpt_lig-bd"/>
</dbReference>
<dbReference type="GO" id="GO:0005496">
    <property type="term" value="F:steroid binding"/>
    <property type="evidence" value="ECO:0007669"/>
    <property type="project" value="UniProtKB-KW"/>
</dbReference>
<evidence type="ECO:0000259" key="15">
    <source>
        <dbReference type="PROSITE" id="PS51030"/>
    </source>
</evidence>
<sequence length="444" mass="50450">MDNQLGIKQEIELHCGSPSQSPNSNTTQLSSFNNSSNKPSSNFSFNIAKQLNKEGSNPSSPDHQYCSSTSALGDLTNDSLCQDNVKDDLPRRLCLVCGDIASGFHYGVASCEACKAFFKRTIQGNIEYTCPANNECEINKRRRKACQSCRYRKCLLMGMLKEGVRLDRVRGGRQKYRRNPPQSSSSSPYQLQINPSNYSNPVQSLHDIKVLEIIAKLEPDQLSAQCGFDLNNRCNRGSAVRNAIDTHEIFSVLSDLYDKELVGIIGWAKQIPGFLDLPLNDQMRLLQVSWTEILTLMLVYRSVPFTGRLYFASDFWLDERIAEECDAIELYNQYSLVAQRFDRINISKEEYYLLKALALSNCDIRLDNSQALKRLRDTILTALDDVVLLTRHANAVSHQQQLLLLLPSLRQCDFVVRKFWTTMHREGSITMNKLFVEMLEAVSR</sequence>
<dbReference type="PRINTS" id="PR00398">
    <property type="entry name" value="STRDHORMONER"/>
</dbReference>